<dbReference type="PANTHER" id="PTHR21666:SF270">
    <property type="entry name" value="MUREIN HYDROLASE ACTIVATOR ENVC"/>
    <property type="match status" value="1"/>
</dbReference>
<keyword evidence="3" id="KW-1185">Reference proteome</keyword>
<sequence length="217" mass="22407">MPAYGAWRTPESPTNTLHQVASDDAQSLVIASDVSASPFSREGYAATTQEEIDQKKAAEAAAARARASARSAAVPFDYSMVTPGSGLVRWPVGGPFTVGDGFGARGGAHMGTDMLAAGGTPVYASVDGVVRISQDSYGAYGVTVVLESVLNGQRLSTVYPHLQTGSRQVTSGQTVTAGQLVGLVGSTGRSTASHLHFEVYVDGRALDSLAWLQTNAG</sequence>
<dbReference type="SUPFAM" id="SSF51261">
    <property type="entry name" value="Duplicated hybrid motif"/>
    <property type="match status" value="1"/>
</dbReference>
<dbReference type="InterPro" id="IPR011055">
    <property type="entry name" value="Dup_hybrid_motif"/>
</dbReference>
<organism evidence="2 3">
    <name type="scientific">Microbacterium aoyamense</name>
    <dbReference type="NCBI Taxonomy" id="344166"/>
    <lineage>
        <taxon>Bacteria</taxon>
        <taxon>Bacillati</taxon>
        <taxon>Actinomycetota</taxon>
        <taxon>Actinomycetes</taxon>
        <taxon>Micrococcales</taxon>
        <taxon>Microbacteriaceae</taxon>
        <taxon>Microbacterium</taxon>
    </lineage>
</organism>
<dbReference type="InterPro" id="IPR050570">
    <property type="entry name" value="Cell_wall_metabolism_enzyme"/>
</dbReference>
<reference evidence="3" key="1">
    <citation type="journal article" date="2019" name="Int. J. Syst. Evol. Microbiol.">
        <title>The Global Catalogue of Microorganisms (GCM) 10K type strain sequencing project: providing services to taxonomists for standard genome sequencing and annotation.</title>
        <authorList>
            <consortium name="The Broad Institute Genomics Platform"/>
            <consortium name="The Broad Institute Genome Sequencing Center for Infectious Disease"/>
            <person name="Wu L."/>
            <person name="Ma J."/>
        </authorList>
    </citation>
    <scope>NUCLEOTIDE SEQUENCE [LARGE SCALE GENOMIC DNA]</scope>
    <source>
        <strain evidence="3">JCM 14900</strain>
    </source>
</reference>
<name>A0ABP5BBY1_9MICO</name>
<feature type="domain" description="M23ase beta-sheet core" evidence="1">
    <location>
        <begin position="108"/>
        <end position="207"/>
    </location>
</feature>
<dbReference type="InterPro" id="IPR016047">
    <property type="entry name" value="M23ase_b-sheet_dom"/>
</dbReference>
<dbReference type="Proteomes" id="UP001501343">
    <property type="component" value="Unassembled WGS sequence"/>
</dbReference>
<gene>
    <name evidence="2" type="ORF">GCM10009775_33160</name>
</gene>
<evidence type="ECO:0000313" key="3">
    <source>
        <dbReference type="Proteomes" id="UP001501343"/>
    </source>
</evidence>
<dbReference type="Gene3D" id="2.70.70.10">
    <property type="entry name" value="Glucose Permease (Domain IIA)"/>
    <property type="match status" value="1"/>
</dbReference>
<comment type="caution">
    <text evidence="2">The sequence shown here is derived from an EMBL/GenBank/DDBJ whole genome shotgun (WGS) entry which is preliminary data.</text>
</comment>
<dbReference type="CDD" id="cd12797">
    <property type="entry name" value="M23_peptidase"/>
    <property type="match status" value="1"/>
</dbReference>
<dbReference type="PANTHER" id="PTHR21666">
    <property type="entry name" value="PEPTIDASE-RELATED"/>
    <property type="match status" value="1"/>
</dbReference>
<accession>A0ABP5BBY1</accession>
<protein>
    <recommendedName>
        <fullName evidence="1">M23ase beta-sheet core domain-containing protein</fullName>
    </recommendedName>
</protein>
<evidence type="ECO:0000313" key="2">
    <source>
        <dbReference type="EMBL" id="GAA1938404.1"/>
    </source>
</evidence>
<dbReference type="Pfam" id="PF01551">
    <property type="entry name" value="Peptidase_M23"/>
    <property type="match status" value="1"/>
</dbReference>
<dbReference type="EMBL" id="BAAAOF010000008">
    <property type="protein sequence ID" value="GAA1938404.1"/>
    <property type="molecule type" value="Genomic_DNA"/>
</dbReference>
<proteinExistence type="predicted"/>
<evidence type="ECO:0000259" key="1">
    <source>
        <dbReference type="Pfam" id="PF01551"/>
    </source>
</evidence>